<dbReference type="InterPro" id="IPR028112">
    <property type="entry name" value="DNA_PolC-type_N_I"/>
</dbReference>
<organism evidence="2 3">
    <name type="scientific">Bacillus vallismortis</name>
    <dbReference type="NCBI Taxonomy" id="72361"/>
    <lineage>
        <taxon>Bacteria</taxon>
        <taxon>Bacillati</taxon>
        <taxon>Bacillota</taxon>
        <taxon>Bacilli</taxon>
        <taxon>Bacillales</taxon>
        <taxon>Bacillaceae</taxon>
        <taxon>Bacillus</taxon>
    </lineage>
</organism>
<dbReference type="Pfam" id="PF14480">
    <property type="entry name" value="DNA_pol3_a_NI"/>
    <property type="match status" value="1"/>
</dbReference>
<evidence type="ECO:0000259" key="1">
    <source>
        <dbReference type="Pfam" id="PF14480"/>
    </source>
</evidence>
<dbReference type="Proteomes" id="UP001067121">
    <property type="component" value="Unassembled WGS sequence"/>
</dbReference>
<feature type="domain" description="DNA polymerase III PolC-type N-terminal" evidence="1">
    <location>
        <begin position="10"/>
        <end position="73"/>
    </location>
</feature>
<name>A0AAP3FST1_BACVA</name>
<accession>A0AAP3FST1</accession>
<dbReference type="EMBL" id="JALAOH010000086">
    <property type="protein sequence ID" value="MCY8318743.1"/>
    <property type="molecule type" value="Genomic_DNA"/>
</dbReference>
<sequence>MEQLSVNRRQFQILLQQINMTDDTFMTYFEDGEIKKLAIHKASKSWHFHFQFKSLLPFQIYDTLTTRLTQSFAQ</sequence>
<dbReference type="AlphaFoldDB" id="A0AAP3FST1"/>
<reference evidence="2" key="1">
    <citation type="submission" date="2022-02" db="EMBL/GenBank/DDBJ databases">
        <title>Crop Bioprotection Bacillus Genome Sequencing.</title>
        <authorList>
            <person name="Dunlap C."/>
        </authorList>
    </citation>
    <scope>NUCLEOTIDE SEQUENCE</scope>
    <source>
        <strain evidence="2">98-1</strain>
    </source>
</reference>
<feature type="non-terminal residue" evidence="2">
    <location>
        <position position="74"/>
    </location>
</feature>
<protein>
    <recommendedName>
        <fullName evidence="1">DNA polymerase III PolC-type N-terminal domain-containing protein</fullName>
    </recommendedName>
</protein>
<evidence type="ECO:0000313" key="3">
    <source>
        <dbReference type="Proteomes" id="UP001067121"/>
    </source>
</evidence>
<dbReference type="RefSeq" id="WP_268544753.1">
    <property type="nucleotide sequence ID" value="NZ_JALAOH010000086.1"/>
</dbReference>
<comment type="caution">
    <text evidence="2">The sequence shown here is derived from an EMBL/GenBank/DDBJ whole genome shotgun (WGS) entry which is preliminary data.</text>
</comment>
<proteinExistence type="predicted"/>
<evidence type="ECO:0000313" key="2">
    <source>
        <dbReference type="EMBL" id="MCY8318743.1"/>
    </source>
</evidence>
<gene>
    <name evidence="2" type="ORF">MOC71_18945</name>
</gene>